<dbReference type="InterPro" id="IPR017438">
    <property type="entry name" value="ATP-NAD_kinase_N"/>
</dbReference>
<dbReference type="Proteomes" id="UP000242715">
    <property type="component" value="Unassembled WGS sequence"/>
</dbReference>
<dbReference type="SUPFAM" id="SSF111331">
    <property type="entry name" value="NAD kinase/diacylglycerol kinase-like"/>
    <property type="match status" value="1"/>
</dbReference>
<dbReference type="OrthoDB" id="530923at2759"/>
<dbReference type="InterPro" id="IPR016064">
    <property type="entry name" value="NAD/diacylglycerol_kinase_sf"/>
</dbReference>
<evidence type="ECO:0000259" key="1">
    <source>
        <dbReference type="PROSITE" id="PS50146"/>
    </source>
</evidence>
<evidence type="ECO:0000313" key="2">
    <source>
        <dbReference type="EMBL" id="GAU29808.1"/>
    </source>
</evidence>
<dbReference type="SMART" id="SM00046">
    <property type="entry name" value="DAGKc"/>
    <property type="match status" value="1"/>
</dbReference>
<dbReference type="Pfam" id="PF19280">
    <property type="entry name" value="CERK_C"/>
    <property type="match status" value="1"/>
</dbReference>
<dbReference type="InterPro" id="IPR045363">
    <property type="entry name" value="CERK_C"/>
</dbReference>
<dbReference type="GO" id="GO:0001729">
    <property type="term" value="F:ceramide kinase activity"/>
    <property type="evidence" value="ECO:0007669"/>
    <property type="project" value="TreeGrafter"/>
</dbReference>
<dbReference type="InterPro" id="IPR001206">
    <property type="entry name" value="Diacylglycerol_kinase_cat_dom"/>
</dbReference>
<dbReference type="Gene3D" id="3.40.50.10330">
    <property type="entry name" value="Probable inorganic polyphosphate/atp-NAD kinase, domain 1"/>
    <property type="match status" value="1"/>
</dbReference>
<protein>
    <recommendedName>
        <fullName evidence="1">DAGKc domain-containing protein</fullName>
    </recommendedName>
</protein>
<sequence>MEREGNDYDLGGEKSFPIESLDGKASIFDSTLLLDHVGEVILTLYSDGLSWKSIEPLENDISSCLGIKYVPKIPNEIKLSDIYAVEFIDNTLFHMSNLPRSTERALFGHDIKIYHFIVHGFIRSNKQPSQWILTEYTFGHKNLQTCEMWVNQLHSYLKLQVERPRNLLVFVHPRSGKSNGCRNWESVAPIFSRAKVETKVIVTERAGQAFDMMLSMTNKELSSYDGVIAVGGDGFFNEILNGFLSPRLKAPYPPTPPDFAHLAKDKGDSLIVDENEILEETSSQSEDQFPLISSPNQSRYRISNLNSEDKAPEFPVPNQWFRFGIIPSGSTDAIVICTTGTRDPITSALHIVLGKRVHLDIAQVVRWKKTPRSEVEPLVRYAASFSGYGFYGDVITESEKYRWMGPIRYDYAGTMVFLRHRSYEAEISYLDVESEQTNPTSKRNRESRLLRGSKAPRRSERCICRINCEVCNEKPENAATEICSLTPHLYSDKRKWVKTKGRFISVGAAVISCRNEKAPDGLVAEAHLSDGFLHLIMIKECPHASYLWHLTQLTRKGGSPLNFKFVEHHKTPAFTFTSSGNESVWNVDGEMFQAHQLSAQVFRGLVCMFATGPEV</sequence>
<dbReference type="Gene3D" id="2.60.200.40">
    <property type="match status" value="1"/>
</dbReference>
<dbReference type="EMBL" id="DF973407">
    <property type="protein sequence ID" value="GAU29808.1"/>
    <property type="molecule type" value="Genomic_DNA"/>
</dbReference>
<proteinExistence type="predicted"/>
<name>A0A2Z6MDD9_TRISU</name>
<evidence type="ECO:0000313" key="3">
    <source>
        <dbReference type="Proteomes" id="UP000242715"/>
    </source>
</evidence>
<accession>A0A2Z6MDD9</accession>
<dbReference type="InterPro" id="IPR050187">
    <property type="entry name" value="Lipid_Phosphate_FormReg"/>
</dbReference>
<dbReference type="PANTHER" id="PTHR12358">
    <property type="entry name" value="SPHINGOSINE KINASE"/>
    <property type="match status" value="1"/>
</dbReference>
<dbReference type="GO" id="GO:0016020">
    <property type="term" value="C:membrane"/>
    <property type="evidence" value="ECO:0007669"/>
    <property type="project" value="GOC"/>
</dbReference>
<organism evidence="2 3">
    <name type="scientific">Trifolium subterraneum</name>
    <name type="common">Subterranean clover</name>
    <dbReference type="NCBI Taxonomy" id="3900"/>
    <lineage>
        <taxon>Eukaryota</taxon>
        <taxon>Viridiplantae</taxon>
        <taxon>Streptophyta</taxon>
        <taxon>Embryophyta</taxon>
        <taxon>Tracheophyta</taxon>
        <taxon>Spermatophyta</taxon>
        <taxon>Magnoliopsida</taxon>
        <taxon>eudicotyledons</taxon>
        <taxon>Gunneridae</taxon>
        <taxon>Pentapetalae</taxon>
        <taxon>rosids</taxon>
        <taxon>fabids</taxon>
        <taxon>Fabales</taxon>
        <taxon>Fabaceae</taxon>
        <taxon>Papilionoideae</taxon>
        <taxon>50 kb inversion clade</taxon>
        <taxon>NPAAA clade</taxon>
        <taxon>Hologalegina</taxon>
        <taxon>IRL clade</taxon>
        <taxon>Trifolieae</taxon>
        <taxon>Trifolium</taxon>
    </lineage>
</organism>
<gene>
    <name evidence="2" type="ORF">TSUD_116630</name>
</gene>
<dbReference type="Pfam" id="PF00781">
    <property type="entry name" value="DAGK_cat"/>
    <property type="match status" value="1"/>
</dbReference>
<dbReference type="AlphaFoldDB" id="A0A2Z6MDD9"/>
<feature type="domain" description="DAGKc" evidence="1">
    <location>
        <begin position="162"/>
        <end position="368"/>
    </location>
</feature>
<dbReference type="GO" id="GO:0006672">
    <property type="term" value="P:ceramide metabolic process"/>
    <property type="evidence" value="ECO:0007669"/>
    <property type="project" value="TreeGrafter"/>
</dbReference>
<dbReference type="PROSITE" id="PS50146">
    <property type="entry name" value="DAGK"/>
    <property type="match status" value="1"/>
</dbReference>
<dbReference type="PANTHER" id="PTHR12358:SF6">
    <property type="entry name" value="CERAMIDE KINASE"/>
    <property type="match status" value="1"/>
</dbReference>
<keyword evidence="3" id="KW-1185">Reference proteome</keyword>
<reference evidence="3" key="1">
    <citation type="journal article" date="2017" name="Front. Plant Sci.">
        <title>Climate Clever Clovers: New Paradigm to Reduce the Environmental Footprint of Ruminants by Breeding Low Methanogenic Forages Utilizing Haplotype Variation.</title>
        <authorList>
            <person name="Kaur P."/>
            <person name="Appels R."/>
            <person name="Bayer P.E."/>
            <person name="Keeble-Gagnere G."/>
            <person name="Wang J."/>
            <person name="Hirakawa H."/>
            <person name="Shirasawa K."/>
            <person name="Vercoe P."/>
            <person name="Stefanova K."/>
            <person name="Durmic Z."/>
            <person name="Nichols P."/>
            <person name="Revell C."/>
            <person name="Isobe S.N."/>
            <person name="Edwards D."/>
            <person name="Erskine W."/>
        </authorList>
    </citation>
    <scope>NUCLEOTIDE SEQUENCE [LARGE SCALE GENOMIC DNA]</scope>
    <source>
        <strain evidence="3">cv. Daliak</strain>
    </source>
</reference>